<accession>A0A8S9YUI9</accession>
<comment type="caution">
    <text evidence="1">The sequence shown here is derived from an EMBL/GenBank/DDBJ whole genome shotgun (WGS) entry which is preliminary data.</text>
</comment>
<keyword evidence="2" id="KW-1185">Reference proteome</keyword>
<name>A0A8S9YUI9_9TREM</name>
<evidence type="ECO:0000313" key="1">
    <source>
        <dbReference type="EMBL" id="KAF7256740.1"/>
    </source>
</evidence>
<proteinExistence type="predicted"/>
<sequence>MKPWRFLSTDVEIETSESDEILKLECSFADYGVPQLIPSATPHSPLSSSPYNRDLLPIHLGELTDSSRIPTSTGVDELPDYVVLAVRQVRICLKRFKCELNFLTAERRKRHAEGVKIAVSCADFRSPLESQVELMQLESKLQDSDTRSKLVNCHY</sequence>
<organism evidence="1 2">
    <name type="scientific">Paragonimus skrjabini miyazakii</name>
    <dbReference type="NCBI Taxonomy" id="59628"/>
    <lineage>
        <taxon>Eukaryota</taxon>
        <taxon>Metazoa</taxon>
        <taxon>Spiralia</taxon>
        <taxon>Lophotrochozoa</taxon>
        <taxon>Platyhelminthes</taxon>
        <taxon>Trematoda</taxon>
        <taxon>Digenea</taxon>
        <taxon>Plagiorchiida</taxon>
        <taxon>Troglotremata</taxon>
        <taxon>Troglotrematidae</taxon>
        <taxon>Paragonimus</taxon>
    </lineage>
</organism>
<dbReference type="Proteomes" id="UP000822476">
    <property type="component" value="Unassembled WGS sequence"/>
</dbReference>
<dbReference type="AlphaFoldDB" id="A0A8S9YUI9"/>
<evidence type="ECO:0000313" key="2">
    <source>
        <dbReference type="Proteomes" id="UP000822476"/>
    </source>
</evidence>
<protein>
    <submittedName>
        <fullName evidence="1">Uncharacterized protein</fullName>
    </submittedName>
</protein>
<reference evidence="1" key="1">
    <citation type="submission" date="2019-07" db="EMBL/GenBank/DDBJ databases">
        <title>Annotation for the trematode Paragonimus miyazaki's.</title>
        <authorList>
            <person name="Choi Y.-J."/>
        </authorList>
    </citation>
    <scope>NUCLEOTIDE SEQUENCE</scope>
    <source>
        <strain evidence="1">Japan</strain>
    </source>
</reference>
<dbReference type="EMBL" id="JTDE01002883">
    <property type="protein sequence ID" value="KAF7256740.1"/>
    <property type="molecule type" value="Genomic_DNA"/>
</dbReference>
<gene>
    <name evidence="1" type="ORF">EG68_06461</name>
</gene>